<dbReference type="Proteomes" id="UP000268310">
    <property type="component" value="Chromosome"/>
</dbReference>
<reference evidence="2" key="3">
    <citation type="submission" date="2018-03" db="EMBL/GenBank/DDBJ databases">
        <authorList>
            <person name="Jeon C.O."/>
        </authorList>
    </citation>
    <scope>NUCLEOTIDE SEQUENCE</scope>
    <source>
        <strain evidence="2">JCM 31126</strain>
    </source>
</reference>
<evidence type="ECO:0000313" key="2">
    <source>
        <dbReference type="EMBL" id="AYW47837.1"/>
    </source>
</evidence>
<evidence type="ECO:0000313" key="4">
    <source>
        <dbReference type="Proteomes" id="UP000268310"/>
    </source>
</evidence>
<dbReference type="EMBL" id="CP027783">
    <property type="protein sequence ID" value="AYW47837.1"/>
    <property type="molecule type" value="Genomic_DNA"/>
</dbReference>
<feature type="compositionally biased region" description="Basic and acidic residues" evidence="1">
    <location>
        <begin position="48"/>
        <end position="76"/>
    </location>
</feature>
<dbReference type="AlphaFoldDB" id="A0AA37XM49"/>
<accession>A0AA37XM49</accession>
<feature type="region of interest" description="Disordered" evidence="1">
    <location>
        <begin position="148"/>
        <end position="171"/>
    </location>
</feature>
<sequence>MDEFKLTYKIGDLELKLTGSQEFIEKEKEAFLQKLPELINLQTPTPEITDRAAPEDASSEKAESDSKNLSEDKTNDSEYQSIKEFLNSHEFLTQKETVLGMTYFIDYIKEDPPVTTGKVNTLYDEAQQKKPNTSDYLRKLAKSGDLMPISNSKGNYKLTKQGRKTIQQRHK</sequence>
<feature type="compositionally biased region" description="Basic residues" evidence="1">
    <location>
        <begin position="160"/>
        <end position="171"/>
    </location>
</feature>
<reference evidence="3" key="4">
    <citation type="submission" date="2023-02" db="EMBL/GenBank/DDBJ databases">
        <authorList>
            <person name="Sun Q."/>
            <person name="Mori K."/>
        </authorList>
    </citation>
    <scope>NUCLEOTIDE SEQUENCE</scope>
    <source>
        <strain evidence="3">NBRC 114545</strain>
    </source>
</reference>
<feature type="region of interest" description="Disordered" evidence="1">
    <location>
        <begin position="42"/>
        <end position="77"/>
    </location>
</feature>
<proteinExistence type="predicted"/>
<protein>
    <submittedName>
        <fullName evidence="3">Uncharacterized protein</fullName>
    </submittedName>
</protein>
<name>A0AA37XM49_9ENTE</name>
<keyword evidence="4" id="KW-1185">Reference proteome</keyword>
<organism evidence="3 5">
    <name type="scientific">Tetragenococcus osmophilus</name>
    <dbReference type="NCBI Taxonomy" id="526944"/>
    <lineage>
        <taxon>Bacteria</taxon>
        <taxon>Bacillati</taxon>
        <taxon>Bacillota</taxon>
        <taxon>Bacilli</taxon>
        <taxon>Lactobacillales</taxon>
        <taxon>Enterococcaceae</taxon>
        <taxon>Tetragenococcus</taxon>
    </lineage>
</organism>
<dbReference type="KEGG" id="too:C7K38_05390"/>
<reference evidence="2 4" key="1">
    <citation type="journal article" date="2012" name="Int. J. Syst. Evol. Microbiol.">
        <title>Characterization of Tetragenococcus strains from sugar thick juice reveals a novel species, Tetragenococcus osmophilus sp. nov., and divides Tetragenococcus halophilus into two subspecies, T. halophilus subsp. halophilus subsp. nov. and T. halophilus subsp. flandriensis subsp. nov.</title>
        <authorList>
            <person name="Juste A."/>
            <person name="Van Trappen S."/>
            <person name="Verreth C."/>
            <person name="Cleenwerck I."/>
            <person name="De Vos P."/>
            <person name="Lievens B."/>
            <person name="Willems K.A."/>
        </authorList>
    </citation>
    <scope>NUCLEOTIDE SEQUENCE [LARGE SCALE GENOMIC DNA]</scope>
    <source>
        <strain evidence="2 4">JCM 31126</strain>
    </source>
</reference>
<evidence type="ECO:0000313" key="3">
    <source>
        <dbReference type="EMBL" id="GMA72524.1"/>
    </source>
</evidence>
<gene>
    <name evidence="2" type="ORF">C7K38_05390</name>
    <name evidence="3" type="ORF">GCM10025885_15730</name>
</gene>
<dbReference type="RefSeq" id="WP_123935281.1">
    <property type="nucleotide sequence ID" value="NZ_BSUW01000001.1"/>
</dbReference>
<evidence type="ECO:0000256" key="1">
    <source>
        <dbReference type="SAM" id="MobiDB-lite"/>
    </source>
</evidence>
<reference evidence="3 5" key="2">
    <citation type="journal article" date="2014" name="Int. J. Syst. Evol. Microbiol.">
        <title>Complete genome sequence of Corynebacterium casei LMG S-19264T (=DSM 44701T), isolated from a smear-ripened cheese.</title>
        <authorList>
            <consortium name="US DOE Joint Genome Institute (JGI-PGF)"/>
            <person name="Walter F."/>
            <person name="Albersmeier A."/>
            <person name="Kalinowski J."/>
            <person name="Ruckert C."/>
        </authorList>
    </citation>
    <scope>NUCLEOTIDE SEQUENCE [LARGE SCALE GENOMIC DNA]</scope>
    <source>
        <strain evidence="3 5">NBRC 114545</strain>
    </source>
</reference>
<evidence type="ECO:0000313" key="5">
    <source>
        <dbReference type="Proteomes" id="UP001157039"/>
    </source>
</evidence>
<dbReference type="Proteomes" id="UP001157039">
    <property type="component" value="Unassembled WGS sequence"/>
</dbReference>
<dbReference type="EMBL" id="BSUW01000001">
    <property type="protein sequence ID" value="GMA72524.1"/>
    <property type="molecule type" value="Genomic_DNA"/>
</dbReference>